<dbReference type="Proteomes" id="UP001107961">
    <property type="component" value="Unassembled WGS sequence"/>
</dbReference>
<evidence type="ECO:0000256" key="1">
    <source>
        <dbReference type="SAM" id="Phobius"/>
    </source>
</evidence>
<feature type="transmembrane region" description="Helical" evidence="1">
    <location>
        <begin position="87"/>
        <end position="105"/>
    </location>
</feature>
<keyword evidence="1" id="KW-1133">Transmembrane helix</keyword>
<dbReference type="AlphaFoldDB" id="A0A9Q3W5V6"/>
<protein>
    <submittedName>
        <fullName evidence="2">DUF2069 domain-containing protein</fullName>
    </submittedName>
</protein>
<evidence type="ECO:0000313" key="3">
    <source>
        <dbReference type="Proteomes" id="UP001107961"/>
    </source>
</evidence>
<dbReference type="RefSeq" id="WP_022994489.1">
    <property type="nucleotide sequence ID" value="NZ_CBDDTQ010000005.1"/>
</dbReference>
<proteinExistence type="predicted"/>
<feature type="transmembrane region" description="Helical" evidence="1">
    <location>
        <begin position="28"/>
        <end position="46"/>
    </location>
</feature>
<keyword evidence="1" id="KW-0472">Membrane</keyword>
<dbReference type="Pfam" id="PF09842">
    <property type="entry name" value="DUF2069"/>
    <property type="match status" value="1"/>
</dbReference>
<dbReference type="EMBL" id="JAJVKT010000013">
    <property type="protein sequence ID" value="MCE7509320.1"/>
    <property type="molecule type" value="Genomic_DNA"/>
</dbReference>
<reference evidence="2" key="1">
    <citation type="submission" date="2022-01" db="EMBL/GenBank/DDBJ databases">
        <authorList>
            <person name="Karlyshev A.V."/>
            <person name="Jaspars M."/>
        </authorList>
    </citation>
    <scope>NUCLEOTIDE SEQUENCE</scope>
    <source>
        <strain evidence="2">AGSA3-2</strain>
    </source>
</reference>
<dbReference type="InterPro" id="IPR018643">
    <property type="entry name" value="DUF2069_membrane"/>
</dbReference>
<dbReference type="GeneID" id="94686554"/>
<name>A0A9Q3W5V6_9GAMM</name>
<accession>A0A9Q3W5V6</accession>
<sequence>MILLLRLTYALLLLIGLANQFWLGPPDAPWMAAVIMGVGLYLPLLLMMPAVINADKRGLTWLCFLLLFYFCGYVIQVLDPEPVRTLAIVKVSLTTVLFVLSMQVIRGGRADR</sequence>
<keyword evidence="1" id="KW-0812">Transmembrane</keyword>
<dbReference type="KEGG" id="axe:P40_08925"/>
<feature type="transmembrane region" description="Helical" evidence="1">
    <location>
        <begin position="58"/>
        <end position="75"/>
    </location>
</feature>
<keyword evidence="3" id="KW-1185">Reference proteome</keyword>
<evidence type="ECO:0000313" key="2">
    <source>
        <dbReference type="EMBL" id="MCE7509320.1"/>
    </source>
</evidence>
<gene>
    <name evidence="2" type="ORF">LZG35_11785</name>
</gene>
<comment type="caution">
    <text evidence="2">The sequence shown here is derived from an EMBL/GenBank/DDBJ whole genome shotgun (WGS) entry which is preliminary data.</text>
</comment>
<organism evidence="2 3">
    <name type="scientific">Alloalcanivorax xenomutans</name>
    <dbReference type="NCBI Taxonomy" id="1094342"/>
    <lineage>
        <taxon>Bacteria</taxon>
        <taxon>Pseudomonadati</taxon>
        <taxon>Pseudomonadota</taxon>
        <taxon>Gammaproteobacteria</taxon>
        <taxon>Oceanospirillales</taxon>
        <taxon>Alcanivoracaceae</taxon>
        <taxon>Alloalcanivorax</taxon>
    </lineage>
</organism>